<evidence type="ECO:0000256" key="4">
    <source>
        <dbReference type="HAMAP-Rule" id="MF_01930"/>
    </source>
</evidence>
<dbReference type="PANTHER" id="PTHR43369">
    <property type="entry name" value="PHOSPHORIBOSYLGLYCINAMIDE FORMYLTRANSFERASE"/>
    <property type="match status" value="1"/>
</dbReference>
<evidence type="ECO:0000256" key="1">
    <source>
        <dbReference type="ARBA" id="ARBA00005054"/>
    </source>
</evidence>
<feature type="site" description="Raises pKa of active site His" evidence="4">
    <location>
        <position position="146"/>
    </location>
</feature>
<feature type="binding site" evidence="4">
    <location>
        <begin position="91"/>
        <end position="94"/>
    </location>
    <ligand>
        <name>(6R)-10-formyltetrahydrofolate</name>
        <dbReference type="ChEBI" id="CHEBI:195366"/>
    </ligand>
</feature>
<comment type="catalytic activity">
    <reaction evidence="4">
        <text>N(1)-(5-phospho-beta-D-ribosyl)glycinamide + (6R)-10-formyltetrahydrofolate = N(2)-formyl-N(1)-(5-phospho-beta-D-ribosyl)glycinamide + (6S)-5,6,7,8-tetrahydrofolate + H(+)</text>
        <dbReference type="Rhea" id="RHEA:15053"/>
        <dbReference type="ChEBI" id="CHEBI:15378"/>
        <dbReference type="ChEBI" id="CHEBI:57453"/>
        <dbReference type="ChEBI" id="CHEBI:143788"/>
        <dbReference type="ChEBI" id="CHEBI:147286"/>
        <dbReference type="ChEBI" id="CHEBI:195366"/>
        <dbReference type="EC" id="2.1.2.2"/>
    </reaction>
</comment>
<dbReference type="Proteomes" id="UP000505377">
    <property type="component" value="Chromosome"/>
</dbReference>
<dbReference type="EC" id="2.1.2.2" evidence="4"/>
<feature type="binding site" evidence="4">
    <location>
        <position position="108"/>
    </location>
    <ligand>
        <name>(6R)-10-formyltetrahydrofolate</name>
        <dbReference type="ChEBI" id="CHEBI:195366"/>
    </ligand>
</feature>
<dbReference type="HAMAP" id="MF_01930">
    <property type="entry name" value="PurN"/>
    <property type="match status" value="1"/>
</dbReference>
<evidence type="ECO:0000313" key="7">
    <source>
        <dbReference type="Proteomes" id="UP000505377"/>
    </source>
</evidence>
<evidence type="ECO:0000313" key="6">
    <source>
        <dbReference type="EMBL" id="QJY50576.1"/>
    </source>
</evidence>
<name>A0A6M6JU31_9PSEU</name>
<dbReference type="InterPro" id="IPR004607">
    <property type="entry name" value="GART"/>
</dbReference>
<dbReference type="Gene3D" id="3.40.50.170">
    <property type="entry name" value="Formyl transferase, N-terminal domain"/>
    <property type="match status" value="1"/>
</dbReference>
<keyword evidence="3 4" id="KW-0658">Purine biosynthesis</keyword>
<feature type="binding site" evidence="4">
    <location>
        <position position="66"/>
    </location>
    <ligand>
        <name>(6R)-10-formyltetrahydrofolate</name>
        <dbReference type="ChEBI" id="CHEBI:195366"/>
    </ligand>
</feature>
<dbReference type="InterPro" id="IPR002376">
    <property type="entry name" value="Formyl_transf_N"/>
</dbReference>
<dbReference type="SUPFAM" id="SSF53328">
    <property type="entry name" value="Formyltransferase"/>
    <property type="match status" value="1"/>
</dbReference>
<dbReference type="Pfam" id="PF00551">
    <property type="entry name" value="Formyl_trans_N"/>
    <property type="match status" value="1"/>
</dbReference>
<comment type="function">
    <text evidence="4">Catalyzes the transfer of a formyl group from 10-formyltetrahydrofolate to 5-phospho-ribosyl-glycinamide (GAR), producing 5-phospho-ribosyl-N-formylglycinamide (FGAR) and tetrahydrofolate.</text>
</comment>
<comment type="pathway">
    <text evidence="1 4">Purine metabolism; IMP biosynthesis via de novo pathway; N(2)-formyl-N(1)-(5-phospho-D-ribosyl)glycinamide from N(1)-(5-phospho-D-ribosyl)glycinamide (10-formyl THF route): step 1/1.</text>
</comment>
<dbReference type="InterPro" id="IPR036477">
    <property type="entry name" value="Formyl_transf_N_sf"/>
</dbReference>
<dbReference type="PANTHER" id="PTHR43369:SF2">
    <property type="entry name" value="PHOSPHORIBOSYLGLYCINAMIDE FORMYLTRANSFERASE"/>
    <property type="match status" value="1"/>
</dbReference>
<reference evidence="6 7" key="1">
    <citation type="submission" date="2020-05" db="EMBL/GenBank/DDBJ databases">
        <authorList>
            <person name="Mo P."/>
        </authorList>
    </citation>
    <scope>NUCLEOTIDE SEQUENCE [LARGE SCALE GENOMIC DNA]</scope>
    <source>
        <strain evidence="6 7">Gen01</strain>
    </source>
</reference>
<evidence type="ECO:0000259" key="5">
    <source>
        <dbReference type="Pfam" id="PF00551"/>
    </source>
</evidence>
<keyword evidence="2 4" id="KW-0808">Transferase</keyword>
<evidence type="ECO:0000256" key="2">
    <source>
        <dbReference type="ARBA" id="ARBA00022679"/>
    </source>
</evidence>
<sequence length="201" mass="20483">MEIPDPPRVVVLVSGSGTLLQALLDAGPPGRVVAVGADRPGIEGLARAERAGVPTFVLPVAEHPDRAAWNTALAKAVAAHRPDLVVSAGFMKILGPGFLAEVGAPVVNTHPALLPSFPGVRGVADALAYGVKVTGATVHLVDEGTDTGPVLAQAAVAVEPGDTVATLHERIKIEERRLLVGTVAALARHGATVTGREVTIP</sequence>
<evidence type="ECO:0000256" key="3">
    <source>
        <dbReference type="ARBA" id="ARBA00022755"/>
    </source>
</evidence>
<dbReference type="GO" id="GO:0006189">
    <property type="term" value="P:'de novo' IMP biosynthetic process"/>
    <property type="evidence" value="ECO:0007669"/>
    <property type="project" value="UniProtKB-UniRule"/>
</dbReference>
<accession>A0A6M6JU31</accession>
<dbReference type="GO" id="GO:0005829">
    <property type="term" value="C:cytosol"/>
    <property type="evidence" value="ECO:0007669"/>
    <property type="project" value="TreeGrafter"/>
</dbReference>
<comment type="similarity">
    <text evidence="4">Belongs to the GART family.</text>
</comment>
<dbReference type="FunFam" id="3.40.50.170:FF:000008">
    <property type="entry name" value="Phosphoribosylglycinamide formyltransferase"/>
    <property type="match status" value="1"/>
</dbReference>
<protein>
    <recommendedName>
        <fullName evidence="4">Phosphoribosylglycinamide formyltransferase</fullName>
        <ecNumber evidence="4">2.1.2.2</ecNumber>
    </recommendedName>
    <alternativeName>
        <fullName evidence="4">5'-phosphoribosylglycinamide transformylase</fullName>
    </alternativeName>
    <alternativeName>
        <fullName evidence="4">GAR transformylase</fullName>
        <shortName evidence="4">GART</shortName>
    </alternativeName>
</protein>
<feature type="domain" description="Formyl transferase N-terminal" evidence="5">
    <location>
        <begin position="8"/>
        <end position="181"/>
    </location>
</feature>
<dbReference type="EMBL" id="CP053564">
    <property type="protein sequence ID" value="QJY50576.1"/>
    <property type="molecule type" value="Genomic_DNA"/>
</dbReference>
<dbReference type="AlphaFoldDB" id="A0A6M6JU31"/>
<dbReference type="CDD" id="cd08645">
    <property type="entry name" value="FMT_core_GART"/>
    <property type="match status" value="1"/>
</dbReference>
<proteinExistence type="inferred from homology"/>
<dbReference type="GO" id="GO:0004644">
    <property type="term" value="F:phosphoribosylglycinamide formyltransferase activity"/>
    <property type="evidence" value="ECO:0007669"/>
    <property type="project" value="UniProtKB-UniRule"/>
</dbReference>
<dbReference type="UniPathway" id="UPA00074">
    <property type="reaction ID" value="UER00126"/>
</dbReference>
<gene>
    <name evidence="4" type="primary">purN</name>
    <name evidence="6" type="ORF">HOP40_12605</name>
</gene>
<keyword evidence="7" id="KW-1185">Reference proteome</keyword>
<dbReference type="KEGG" id="pbro:HOP40_12605"/>
<feature type="active site" description="Proton donor" evidence="4">
    <location>
        <position position="110"/>
    </location>
</feature>
<dbReference type="NCBIfam" id="TIGR00639">
    <property type="entry name" value="PurN"/>
    <property type="match status" value="1"/>
</dbReference>
<comment type="caution">
    <text evidence="4">Lacks conserved residue(s) required for the propagation of feature annotation.</text>
</comment>
<organism evidence="6 7">
    <name type="scientific">Pseudonocardia broussonetiae</name>
    <dbReference type="NCBI Taxonomy" id="2736640"/>
    <lineage>
        <taxon>Bacteria</taxon>
        <taxon>Bacillati</taxon>
        <taxon>Actinomycetota</taxon>
        <taxon>Actinomycetes</taxon>
        <taxon>Pseudonocardiales</taxon>
        <taxon>Pseudonocardiaceae</taxon>
        <taxon>Pseudonocardia</taxon>
    </lineage>
</organism>